<dbReference type="Gene3D" id="1.10.10.10">
    <property type="entry name" value="Winged helix-like DNA-binding domain superfamily/Winged helix DNA-binding domain"/>
    <property type="match status" value="1"/>
</dbReference>
<reference evidence="2 3" key="1">
    <citation type="submission" date="2021-03" db="EMBL/GenBank/DDBJ databases">
        <title>Haloterrigena longa sp. nov. and Haloterrigena limicola sp. nov., extremely halophilic archaea isolated from a salt lake.</title>
        <authorList>
            <person name="Henglin C."/>
        </authorList>
    </citation>
    <scope>NUCLEOTIDE SEQUENCE [LARGE SCALE GENOMIC DNA]</scope>
    <source>
        <strain evidence="2 3">KZCA68</strain>
    </source>
</reference>
<feature type="domain" description="DUF7344" evidence="1">
    <location>
        <begin position="22"/>
        <end position="98"/>
    </location>
</feature>
<evidence type="ECO:0000259" key="1">
    <source>
        <dbReference type="Pfam" id="PF24035"/>
    </source>
</evidence>
<name>A0A8A2VA38_9EURY</name>
<proteinExistence type="predicted"/>
<evidence type="ECO:0000313" key="2">
    <source>
        <dbReference type="EMBL" id="QSW98341.1"/>
    </source>
</evidence>
<evidence type="ECO:0000313" key="3">
    <source>
        <dbReference type="Proteomes" id="UP000663203"/>
    </source>
</evidence>
<dbReference type="AlphaFoldDB" id="A0A8A2VA38"/>
<dbReference type="InterPro" id="IPR036388">
    <property type="entry name" value="WH-like_DNA-bd_sf"/>
</dbReference>
<dbReference type="Pfam" id="PF24035">
    <property type="entry name" value="DUF7344"/>
    <property type="match status" value="1"/>
</dbReference>
<organism evidence="2 3">
    <name type="scientific">Haloterrigena alkaliphila</name>
    <dbReference type="NCBI Taxonomy" id="2816475"/>
    <lineage>
        <taxon>Archaea</taxon>
        <taxon>Methanobacteriati</taxon>
        <taxon>Methanobacteriota</taxon>
        <taxon>Stenosarchaea group</taxon>
        <taxon>Halobacteria</taxon>
        <taxon>Halobacteriales</taxon>
        <taxon>Natrialbaceae</taxon>
        <taxon>Haloterrigena</taxon>
    </lineage>
</organism>
<dbReference type="InterPro" id="IPR055768">
    <property type="entry name" value="DUF7344"/>
</dbReference>
<dbReference type="Proteomes" id="UP000663203">
    <property type="component" value="Chromosome"/>
</dbReference>
<dbReference type="RefSeq" id="WP_207287951.1">
    <property type="nucleotide sequence ID" value="NZ_CP071462.1"/>
</dbReference>
<dbReference type="GeneID" id="63188270"/>
<protein>
    <recommendedName>
        <fullName evidence="1">DUF7344 domain-containing protein</fullName>
    </recommendedName>
</protein>
<gene>
    <name evidence="2" type="ORF">J0X25_13155</name>
</gene>
<keyword evidence="3" id="KW-1185">Reference proteome</keyword>
<accession>A0A8A2VA38</accession>
<sequence length="121" mass="13267">MDPEQSSTEPTANPDALDDAFLALRDRDRRFALYFLLEHETASVAELADVVTAWSHAADGGVIEPQCRNQRYRRLLQTHVPKLADVGVVAHDEEADRVSLAPCPEPIRELAARACAAETGS</sequence>
<dbReference type="EMBL" id="CP071462">
    <property type="protein sequence ID" value="QSW98341.1"/>
    <property type="molecule type" value="Genomic_DNA"/>
</dbReference>
<dbReference type="KEGG" id="hakz:J0X25_13155"/>